<evidence type="ECO:0000256" key="2">
    <source>
        <dbReference type="ARBA" id="ARBA00022670"/>
    </source>
</evidence>
<keyword evidence="2" id="KW-0645">Protease</keyword>
<dbReference type="Pfam" id="PF02902">
    <property type="entry name" value="Peptidase_C48"/>
    <property type="match status" value="1"/>
</dbReference>
<dbReference type="GO" id="GO:0019783">
    <property type="term" value="F:ubiquitin-like protein peptidase activity"/>
    <property type="evidence" value="ECO:0007669"/>
    <property type="project" value="UniProtKB-ARBA"/>
</dbReference>
<evidence type="ECO:0000313" key="7">
    <source>
        <dbReference type="Proteomes" id="UP000799537"/>
    </source>
</evidence>
<feature type="compositionally biased region" description="Basic and acidic residues" evidence="4">
    <location>
        <begin position="222"/>
        <end position="246"/>
    </location>
</feature>
<protein>
    <recommendedName>
        <fullName evidence="5">Ubiquitin-like protease family profile domain-containing protein</fullName>
    </recommendedName>
</protein>
<feature type="compositionally biased region" description="Basic and acidic residues" evidence="4">
    <location>
        <begin position="193"/>
        <end position="209"/>
    </location>
</feature>
<dbReference type="EMBL" id="ML993630">
    <property type="protein sequence ID" value="KAF2160072.1"/>
    <property type="molecule type" value="Genomic_DNA"/>
</dbReference>
<accession>A0A6A6C2I9</accession>
<comment type="similarity">
    <text evidence="1">Belongs to the peptidase C48 family.</text>
</comment>
<evidence type="ECO:0000256" key="3">
    <source>
        <dbReference type="ARBA" id="ARBA00022801"/>
    </source>
</evidence>
<dbReference type="GeneID" id="54562780"/>
<dbReference type="SUPFAM" id="SSF54001">
    <property type="entry name" value="Cysteine proteinases"/>
    <property type="match status" value="1"/>
</dbReference>
<evidence type="ECO:0000256" key="4">
    <source>
        <dbReference type="SAM" id="MobiDB-lite"/>
    </source>
</evidence>
<gene>
    <name evidence="6" type="ORF">M409DRAFT_29517</name>
</gene>
<sequence length="789" mass="88441">MSDNAPLQPRIAAFERTLAATDRQAQLNEFCTLARLVLDNRTPQQPIPAALADAFTPQALKLLDRSVLDLVKSDRNKHAGFRALAKVSPTDRHPAAVEPHVIIALLGLPIPSRRFVQVFQPLCRRFGLDQVFSALLQARATDKRASAGWEYRHVIDAESALRQNDEVNEEEVWANAEDGTRSVESESVAAPEQGRRDRVTPSRPVHDDSLMDPLEGLVPNVQDRREDGHDVEHEAQTPLVIEHDRTEDNEDWTGSVQHGSDDDTAFLHNDEPMPAASPARCYTHHTDSIDSNIDSDSRAVTTENAVDTPQTPLSSKSPATQSTMLTRRRPGSIHEDPKVANTPRKRRMLRPASSTITTHPMSSEMEQIQPVQPAPNVSATSRPRKTSGTAGSRDLMGTTSTIMIDLPSSSNKPTIQLKATSAANITAANTTATSTRTPTTSDRPETSLAYAIHSCSDGQWMSSTAIFDILDAFNPDPDRIVIVESGFLDVDRPAVATQISRVRQFTSTHTILIVPLYVPHNHWSVAIFLFDVHTVVLYDPLRKDRVCQKARQVVEHFVDSDFIKFRTDDGIQWEIEDNQAGLRQTNTLDCGVYTIIVALATAADRDLPREVCPALWRRAFRECLRALGRYVPSEDSRTWEGCWKEVVSSVPAFQPRTITSLEELIDFTKNAIDEERISLAQQIEHAKTLVQECLLILELAEAPIAHQEPMLEGLRRLVRRERKVFDRYGQEEPPSRQPPEMLQLERFPTLRAMKAARMLMEGGKEFFAQAAEMTREKMEKLAKDRDDMR</sequence>
<dbReference type="GO" id="GO:0008234">
    <property type="term" value="F:cysteine-type peptidase activity"/>
    <property type="evidence" value="ECO:0007669"/>
    <property type="project" value="InterPro"/>
</dbReference>
<dbReference type="RefSeq" id="XP_033660961.1">
    <property type="nucleotide sequence ID" value="XM_033809508.1"/>
</dbReference>
<feature type="compositionally biased region" description="Polar residues" evidence="4">
    <location>
        <begin position="352"/>
        <end position="390"/>
    </location>
</feature>
<reference evidence="6" key="1">
    <citation type="journal article" date="2020" name="Stud. Mycol.">
        <title>101 Dothideomycetes genomes: a test case for predicting lifestyles and emergence of pathogens.</title>
        <authorList>
            <person name="Haridas S."/>
            <person name="Albert R."/>
            <person name="Binder M."/>
            <person name="Bloem J."/>
            <person name="Labutti K."/>
            <person name="Salamov A."/>
            <person name="Andreopoulos B."/>
            <person name="Baker S."/>
            <person name="Barry K."/>
            <person name="Bills G."/>
            <person name="Bluhm B."/>
            <person name="Cannon C."/>
            <person name="Castanera R."/>
            <person name="Culley D."/>
            <person name="Daum C."/>
            <person name="Ezra D."/>
            <person name="Gonzalez J."/>
            <person name="Henrissat B."/>
            <person name="Kuo A."/>
            <person name="Liang C."/>
            <person name="Lipzen A."/>
            <person name="Lutzoni F."/>
            <person name="Magnuson J."/>
            <person name="Mondo S."/>
            <person name="Nolan M."/>
            <person name="Ohm R."/>
            <person name="Pangilinan J."/>
            <person name="Park H.-J."/>
            <person name="Ramirez L."/>
            <person name="Alfaro M."/>
            <person name="Sun H."/>
            <person name="Tritt A."/>
            <person name="Yoshinaga Y."/>
            <person name="Zwiers L.-H."/>
            <person name="Turgeon B."/>
            <person name="Goodwin S."/>
            <person name="Spatafora J."/>
            <person name="Crous P."/>
            <person name="Grigoriev I."/>
        </authorList>
    </citation>
    <scope>NUCLEOTIDE SEQUENCE</scope>
    <source>
        <strain evidence="6">ATCC 36951</strain>
    </source>
</reference>
<dbReference type="OrthoDB" id="3800536at2759"/>
<evidence type="ECO:0000259" key="5">
    <source>
        <dbReference type="Pfam" id="PF02902"/>
    </source>
</evidence>
<dbReference type="AlphaFoldDB" id="A0A6A6C2I9"/>
<dbReference type="GO" id="GO:0006508">
    <property type="term" value="P:proteolysis"/>
    <property type="evidence" value="ECO:0007669"/>
    <property type="project" value="UniProtKB-KW"/>
</dbReference>
<dbReference type="InterPro" id="IPR003653">
    <property type="entry name" value="Peptidase_C48_C"/>
</dbReference>
<evidence type="ECO:0000256" key="1">
    <source>
        <dbReference type="ARBA" id="ARBA00005234"/>
    </source>
</evidence>
<dbReference type="Proteomes" id="UP000799537">
    <property type="component" value="Unassembled WGS sequence"/>
</dbReference>
<dbReference type="Gene3D" id="3.40.395.10">
    <property type="entry name" value="Adenoviral Proteinase, Chain A"/>
    <property type="match status" value="1"/>
</dbReference>
<dbReference type="InterPro" id="IPR038765">
    <property type="entry name" value="Papain-like_cys_pep_sf"/>
</dbReference>
<keyword evidence="7" id="KW-1185">Reference proteome</keyword>
<evidence type="ECO:0000313" key="6">
    <source>
        <dbReference type="EMBL" id="KAF2160072.1"/>
    </source>
</evidence>
<feature type="compositionally biased region" description="Polar residues" evidence="4">
    <location>
        <begin position="298"/>
        <end position="325"/>
    </location>
</feature>
<feature type="domain" description="Ubiquitin-like protease family profile" evidence="5">
    <location>
        <begin position="510"/>
        <end position="602"/>
    </location>
</feature>
<organism evidence="6 7">
    <name type="scientific">Zasmidium cellare ATCC 36951</name>
    <dbReference type="NCBI Taxonomy" id="1080233"/>
    <lineage>
        <taxon>Eukaryota</taxon>
        <taxon>Fungi</taxon>
        <taxon>Dikarya</taxon>
        <taxon>Ascomycota</taxon>
        <taxon>Pezizomycotina</taxon>
        <taxon>Dothideomycetes</taxon>
        <taxon>Dothideomycetidae</taxon>
        <taxon>Mycosphaerellales</taxon>
        <taxon>Mycosphaerellaceae</taxon>
        <taxon>Zasmidium</taxon>
    </lineage>
</organism>
<proteinExistence type="inferred from homology"/>
<feature type="region of interest" description="Disordered" evidence="4">
    <location>
        <begin position="172"/>
        <end position="395"/>
    </location>
</feature>
<name>A0A6A6C2I9_ZASCE</name>
<keyword evidence="3" id="KW-0378">Hydrolase</keyword>